<evidence type="ECO:0000313" key="8">
    <source>
        <dbReference type="WBParaSite" id="Hba_10281"/>
    </source>
</evidence>
<dbReference type="GO" id="GO:0030672">
    <property type="term" value="C:synaptic vesicle membrane"/>
    <property type="evidence" value="ECO:0007669"/>
    <property type="project" value="TreeGrafter"/>
</dbReference>
<reference evidence="8" key="1">
    <citation type="submission" date="2016-11" db="UniProtKB">
        <authorList>
            <consortium name="WormBaseParasite"/>
        </authorList>
    </citation>
    <scope>IDENTIFICATION</scope>
</reference>
<evidence type="ECO:0000256" key="3">
    <source>
        <dbReference type="ARBA" id="ARBA00022692"/>
    </source>
</evidence>
<evidence type="ECO:0000256" key="2">
    <source>
        <dbReference type="ARBA" id="ARBA00022448"/>
    </source>
</evidence>
<evidence type="ECO:0000256" key="5">
    <source>
        <dbReference type="ARBA" id="ARBA00023136"/>
    </source>
</evidence>
<keyword evidence="5 6" id="KW-0472">Membrane</keyword>
<dbReference type="GO" id="GO:0005335">
    <property type="term" value="F:serotonin:sodium:chloride symporter activity"/>
    <property type="evidence" value="ECO:0007669"/>
    <property type="project" value="TreeGrafter"/>
</dbReference>
<accession>A0A1I7WYS2</accession>
<evidence type="ECO:0000256" key="1">
    <source>
        <dbReference type="ARBA" id="ARBA00004141"/>
    </source>
</evidence>
<dbReference type="GO" id="GO:0015842">
    <property type="term" value="P:aminergic neurotransmitter loading into synaptic vesicle"/>
    <property type="evidence" value="ECO:0007669"/>
    <property type="project" value="TreeGrafter"/>
</dbReference>
<sequence length="115" mass="13022">MIDASMFPLMGYLVDLRHVGVYGSIYAIADAAFCFAFALGPFFSGPLVKSVGFPTMMYLIAIINFVYAPLMFLLRNPPAINRDEEIIQTVQNSDGRYEKIEGHDVTRMEGYQYDY</sequence>
<dbReference type="PANTHER" id="PTHR23506">
    <property type="entry name" value="GH10249P"/>
    <property type="match status" value="1"/>
</dbReference>
<dbReference type="AlphaFoldDB" id="A0A1I7WYS2"/>
<evidence type="ECO:0000313" key="7">
    <source>
        <dbReference type="Proteomes" id="UP000095283"/>
    </source>
</evidence>
<keyword evidence="4 6" id="KW-1133">Transmembrane helix</keyword>
<dbReference type="PANTHER" id="PTHR23506:SF23">
    <property type="entry name" value="GH10249P"/>
    <property type="match status" value="1"/>
</dbReference>
<keyword evidence="7" id="KW-1185">Reference proteome</keyword>
<dbReference type="WBParaSite" id="Hba_10281">
    <property type="protein sequence ID" value="Hba_10281"/>
    <property type="gene ID" value="Hba_10281"/>
</dbReference>
<evidence type="ECO:0000256" key="4">
    <source>
        <dbReference type="ARBA" id="ARBA00022989"/>
    </source>
</evidence>
<evidence type="ECO:0000256" key="6">
    <source>
        <dbReference type="SAM" id="Phobius"/>
    </source>
</evidence>
<feature type="transmembrane region" description="Helical" evidence="6">
    <location>
        <begin position="55"/>
        <end position="74"/>
    </location>
</feature>
<proteinExistence type="predicted"/>
<dbReference type="Proteomes" id="UP000095283">
    <property type="component" value="Unplaced"/>
</dbReference>
<comment type="subcellular location">
    <subcellularLocation>
        <location evidence="1">Membrane</location>
        <topology evidence="1">Multi-pass membrane protein</topology>
    </subcellularLocation>
</comment>
<keyword evidence="3 6" id="KW-0812">Transmembrane</keyword>
<keyword evidence="2" id="KW-0813">Transport</keyword>
<feature type="transmembrane region" description="Helical" evidence="6">
    <location>
        <begin position="21"/>
        <end position="43"/>
    </location>
</feature>
<dbReference type="InterPro" id="IPR050930">
    <property type="entry name" value="MFS_Vesicular_Transporter"/>
</dbReference>
<dbReference type="Gene3D" id="1.20.1250.20">
    <property type="entry name" value="MFS general substrate transporter like domains"/>
    <property type="match status" value="1"/>
</dbReference>
<dbReference type="InterPro" id="IPR036259">
    <property type="entry name" value="MFS_trans_sf"/>
</dbReference>
<dbReference type="GO" id="GO:0043195">
    <property type="term" value="C:terminal bouton"/>
    <property type="evidence" value="ECO:0007669"/>
    <property type="project" value="TreeGrafter"/>
</dbReference>
<protein>
    <submittedName>
        <fullName evidence="8">MFS domain-containing protein</fullName>
    </submittedName>
</protein>
<organism evidence="7 8">
    <name type="scientific">Heterorhabditis bacteriophora</name>
    <name type="common">Entomopathogenic nematode worm</name>
    <dbReference type="NCBI Taxonomy" id="37862"/>
    <lineage>
        <taxon>Eukaryota</taxon>
        <taxon>Metazoa</taxon>
        <taxon>Ecdysozoa</taxon>
        <taxon>Nematoda</taxon>
        <taxon>Chromadorea</taxon>
        <taxon>Rhabditida</taxon>
        <taxon>Rhabditina</taxon>
        <taxon>Rhabditomorpha</taxon>
        <taxon>Strongyloidea</taxon>
        <taxon>Heterorhabditidae</taxon>
        <taxon>Heterorhabditis</taxon>
    </lineage>
</organism>
<dbReference type="SUPFAM" id="SSF103473">
    <property type="entry name" value="MFS general substrate transporter"/>
    <property type="match status" value="1"/>
</dbReference>
<name>A0A1I7WYS2_HETBA</name>